<dbReference type="GO" id="GO:0003677">
    <property type="term" value="F:DNA binding"/>
    <property type="evidence" value="ECO:0007669"/>
    <property type="project" value="InterPro"/>
</dbReference>
<dbReference type="STRING" id="1176587.A8C56_17190"/>
<dbReference type="Pfam" id="PF01381">
    <property type="entry name" value="HTH_3"/>
    <property type="match status" value="1"/>
</dbReference>
<dbReference type="KEGG" id="nia:A8C56_17190"/>
<evidence type="ECO:0000313" key="3">
    <source>
        <dbReference type="Proteomes" id="UP000077667"/>
    </source>
</evidence>
<sequence length="71" mass="8090">MATQKRRFNRIKIVLIEKEKSNIWLAEQVGVSKAAVSKWCTNDNQPTVETLFKIAEVLDVEVCELLVTGKK</sequence>
<dbReference type="CDD" id="cd00093">
    <property type="entry name" value="HTH_XRE"/>
    <property type="match status" value="1"/>
</dbReference>
<dbReference type="AlphaFoldDB" id="A0A1A9I740"/>
<organism evidence="2 3">
    <name type="scientific">Niabella ginsenosidivorans</name>
    <dbReference type="NCBI Taxonomy" id="1176587"/>
    <lineage>
        <taxon>Bacteria</taxon>
        <taxon>Pseudomonadati</taxon>
        <taxon>Bacteroidota</taxon>
        <taxon>Chitinophagia</taxon>
        <taxon>Chitinophagales</taxon>
        <taxon>Chitinophagaceae</taxon>
        <taxon>Niabella</taxon>
    </lineage>
</organism>
<gene>
    <name evidence="2" type="ORF">A8C56_17190</name>
</gene>
<dbReference type="SMART" id="SM00530">
    <property type="entry name" value="HTH_XRE"/>
    <property type="match status" value="1"/>
</dbReference>
<name>A0A1A9I740_9BACT</name>
<evidence type="ECO:0000259" key="1">
    <source>
        <dbReference type="PROSITE" id="PS50943"/>
    </source>
</evidence>
<dbReference type="InterPro" id="IPR001387">
    <property type="entry name" value="Cro/C1-type_HTH"/>
</dbReference>
<proteinExistence type="predicted"/>
<dbReference type="EMBL" id="CP015772">
    <property type="protein sequence ID" value="ANH82472.1"/>
    <property type="molecule type" value="Genomic_DNA"/>
</dbReference>
<protein>
    <submittedName>
        <fullName evidence="2">Transcriptional regulator</fullName>
    </submittedName>
</protein>
<reference evidence="2 3" key="1">
    <citation type="submission" date="2016-05" db="EMBL/GenBank/DDBJ databases">
        <title>Niabella ginsenosidivorans BS26 whole genome sequencing.</title>
        <authorList>
            <person name="Im W.T."/>
            <person name="Siddiqi M.Z."/>
        </authorList>
    </citation>
    <scope>NUCLEOTIDE SEQUENCE [LARGE SCALE GENOMIC DNA]</scope>
    <source>
        <strain evidence="2 3">BS26</strain>
    </source>
</reference>
<keyword evidence="3" id="KW-1185">Reference proteome</keyword>
<dbReference type="OrthoDB" id="7865033at2"/>
<dbReference type="RefSeq" id="WP_067758748.1">
    <property type="nucleotide sequence ID" value="NZ_CP015772.1"/>
</dbReference>
<dbReference type="Gene3D" id="1.10.260.40">
    <property type="entry name" value="lambda repressor-like DNA-binding domains"/>
    <property type="match status" value="1"/>
</dbReference>
<dbReference type="InterPro" id="IPR010982">
    <property type="entry name" value="Lambda_DNA-bd_dom_sf"/>
</dbReference>
<dbReference type="Proteomes" id="UP000077667">
    <property type="component" value="Chromosome"/>
</dbReference>
<dbReference type="SUPFAM" id="SSF47413">
    <property type="entry name" value="lambda repressor-like DNA-binding domains"/>
    <property type="match status" value="1"/>
</dbReference>
<evidence type="ECO:0000313" key="2">
    <source>
        <dbReference type="EMBL" id="ANH82472.1"/>
    </source>
</evidence>
<feature type="domain" description="HTH cro/C1-type" evidence="1">
    <location>
        <begin position="25"/>
        <end position="65"/>
    </location>
</feature>
<dbReference type="PROSITE" id="PS50943">
    <property type="entry name" value="HTH_CROC1"/>
    <property type="match status" value="1"/>
</dbReference>
<accession>A0A1A9I740</accession>